<protein>
    <submittedName>
        <fullName evidence="2">Uncharacterized protein</fullName>
    </submittedName>
</protein>
<proteinExistence type="predicted"/>
<dbReference type="AlphaFoldDB" id="A0A517YP87"/>
<sequence length="102" mass="11818">MNEPRQNLNIELTATNKDRLEKLRNWNGMTQKEMVSRVLGWFCDQDRVVQQIILGQIPEDIAPDVATLMLKRMNEDTGQTRKTKKRGRSALVVEIPSDPIKR</sequence>
<evidence type="ECO:0000256" key="1">
    <source>
        <dbReference type="SAM" id="MobiDB-lite"/>
    </source>
</evidence>
<accession>A0A517YP87</accession>
<gene>
    <name evidence="2" type="ORF">KS4_00590</name>
</gene>
<reference evidence="2 3" key="1">
    <citation type="submission" date="2019-02" db="EMBL/GenBank/DDBJ databases">
        <title>Deep-cultivation of Planctomycetes and their phenomic and genomic characterization uncovers novel biology.</title>
        <authorList>
            <person name="Wiegand S."/>
            <person name="Jogler M."/>
            <person name="Boedeker C."/>
            <person name="Pinto D."/>
            <person name="Vollmers J."/>
            <person name="Rivas-Marin E."/>
            <person name="Kohn T."/>
            <person name="Peeters S.H."/>
            <person name="Heuer A."/>
            <person name="Rast P."/>
            <person name="Oberbeckmann S."/>
            <person name="Bunk B."/>
            <person name="Jeske O."/>
            <person name="Meyerdierks A."/>
            <person name="Storesund J.E."/>
            <person name="Kallscheuer N."/>
            <person name="Luecker S."/>
            <person name="Lage O.M."/>
            <person name="Pohl T."/>
            <person name="Merkel B.J."/>
            <person name="Hornburger P."/>
            <person name="Mueller R.-W."/>
            <person name="Bruemmer F."/>
            <person name="Labrenz M."/>
            <person name="Spormann A.M."/>
            <person name="Op den Camp H."/>
            <person name="Overmann J."/>
            <person name="Amann R."/>
            <person name="Jetten M.S.M."/>
            <person name="Mascher T."/>
            <person name="Medema M.H."/>
            <person name="Devos D.P."/>
            <person name="Kaster A.-K."/>
            <person name="Ovreas L."/>
            <person name="Rohde M."/>
            <person name="Galperin M.Y."/>
            <person name="Jogler C."/>
        </authorList>
    </citation>
    <scope>NUCLEOTIDE SEQUENCE [LARGE SCALE GENOMIC DNA]</scope>
    <source>
        <strain evidence="2 3">KS4</strain>
    </source>
</reference>
<dbReference type="Proteomes" id="UP000317369">
    <property type="component" value="Chromosome"/>
</dbReference>
<evidence type="ECO:0000313" key="2">
    <source>
        <dbReference type="EMBL" id="QDU32031.1"/>
    </source>
</evidence>
<keyword evidence="3" id="KW-1185">Reference proteome</keyword>
<feature type="region of interest" description="Disordered" evidence="1">
    <location>
        <begin position="76"/>
        <end position="102"/>
    </location>
</feature>
<dbReference type="KEGG" id="pcor:KS4_00590"/>
<evidence type="ECO:0000313" key="3">
    <source>
        <dbReference type="Proteomes" id="UP000317369"/>
    </source>
</evidence>
<organism evidence="2 3">
    <name type="scientific">Poriferisphaera corsica</name>
    <dbReference type="NCBI Taxonomy" id="2528020"/>
    <lineage>
        <taxon>Bacteria</taxon>
        <taxon>Pseudomonadati</taxon>
        <taxon>Planctomycetota</taxon>
        <taxon>Phycisphaerae</taxon>
        <taxon>Phycisphaerales</taxon>
        <taxon>Phycisphaeraceae</taxon>
        <taxon>Poriferisphaera</taxon>
    </lineage>
</organism>
<name>A0A517YP87_9BACT</name>
<dbReference type="RefSeq" id="WP_145072925.1">
    <property type="nucleotide sequence ID" value="NZ_CP036425.1"/>
</dbReference>
<dbReference type="EMBL" id="CP036425">
    <property type="protein sequence ID" value="QDU32031.1"/>
    <property type="molecule type" value="Genomic_DNA"/>
</dbReference>